<name>A0ABV2L713_9HYPH</name>
<dbReference type="EMBL" id="JBEPMM010000009">
    <property type="protein sequence ID" value="MET3693625.1"/>
    <property type="molecule type" value="Genomic_DNA"/>
</dbReference>
<keyword evidence="3" id="KW-1185">Reference proteome</keyword>
<keyword evidence="1" id="KW-0732">Signal</keyword>
<accession>A0ABV2L713</accession>
<evidence type="ECO:0000313" key="2">
    <source>
        <dbReference type="EMBL" id="MET3693625.1"/>
    </source>
</evidence>
<evidence type="ECO:0000256" key="1">
    <source>
        <dbReference type="SAM" id="SignalP"/>
    </source>
</evidence>
<dbReference type="SUPFAM" id="SSF56935">
    <property type="entry name" value="Porins"/>
    <property type="match status" value="1"/>
</dbReference>
<dbReference type="InterPro" id="IPR010870">
    <property type="entry name" value="Porin_O/P"/>
</dbReference>
<reference evidence="2 3" key="1">
    <citation type="submission" date="2024-06" db="EMBL/GenBank/DDBJ databases">
        <title>Genomic Encyclopedia of Type Strains, Phase IV (KMG-IV): sequencing the most valuable type-strain genomes for metagenomic binning, comparative biology and taxonomic classification.</title>
        <authorList>
            <person name="Goeker M."/>
        </authorList>
    </citation>
    <scope>NUCLEOTIDE SEQUENCE [LARGE SCALE GENOMIC DNA]</scope>
    <source>
        <strain evidence="2 3">DSM 21331</strain>
    </source>
</reference>
<proteinExistence type="predicted"/>
<evidence type="ECO:0000313" key="3">
    <source>
        <dbReference type="Proteomes" id="UP001549145"/>
    </source>
</evidence>
<protein>
    <submittedName>
        <fullName evidence="2">Phosphate-selective porin OprO/OprP</fullName>
    </submittedName>
</protein>
<dbReference type="RefSeq" id="WP_238281876.1">
    <property type="nucleotide sequence ID" value="NZ_BPQL01000143.1"/>
</dbReference>
<gene>
    <name evidence="2" type="ORF">ABID43_003176</name>
</gene>
<sequence length="420" mass="45164">MARWRGSACLGLCCLAGAPALAEEAKPDRRNPDQPNGETLTIDEKGITLAFPDVAKLRVGGKLQLDYGAAAIRQAGFPEPFPENFAVRRAWIESYLTLGKSLELAFQYDFADPMRPINDAAAAYTGFENTLLTVGNMKEPFSLDQLTGDNTTLFTERSLADAFAPARNLGFALGRHGKDWTVVASVFGGNANTGVGSEGVAATARATYALLHEDDRVLHLGLAGSFRDLPRDGQGLSLSSRSEAFLYQRNFVDTGDIRDASSVGRIGLEAAYRDGPFLVQAEYIRTEVERAGGARSVSFQGGYVQASVVLNGKGRAYKLAPDYGATYATFSGVQVAEGDRVSRGGIGVFELGTRFSAIDLDDAGIRGGIERDVTVGLNWYPDSNIRIVADYVRSHTSPSAVQGGRAIDADAFIGRFQLYW</sequence>
<feature type="signal peptide" evidence="1">
    <location>
        <begin position="1"/>
        <end position="22"/>
    </location>
</feature>
<dbReference type="InterPro" id="IPR023614">
    <property type="entry name" value="Porin_dom_sf"/>
</dbReference>
<dbReference type="Gene3D" id="2.40.160.10">
    <property type="entry name" value="Porin"/>
    <property type="match status" value="1"/>
</dbReference>
<dbReference type="Proteomes" id="UP001549145">
    <property type="component" value="Unassembled WGS sequence"/>
</dbReference>
<comment type="caution">
    <text evidence="2">The sequence shown here is derived from an EMBL/GenBank/DDBJ whole genome shotgun (WGS) entry which is preliminary data.</text>
</comment>
<organism evidence="2 3">
    <name type="scientific">Methylobacterium goesingense</name>
    <dbReference type="NCBI Taxonomy" id="243690"/>
    <lineage>
        <taxon>Bacteria</taxon>
        <taxon>Pseudomonadati</taxon>
        <taxon>Pseudomonadota</taxon>
        <taxon>Alphaproteobacteria</taxon>
        <taxon>Hyphomicrobiales</taxon>
        <taxon>Methylobacteriaceae</taxon>
        <taxon>Methylobacterium</taxon>
    </lineage>
</organism>
<dbReference type="Pfam" id="PF07396">
    <property type="entry name" value="Porin_O_P"/>
    <property type="match status" value="1"/>
</dbReference>
<feature type="chain" id="PRO_5045532329" evidence="1">
    <location>
        <begin position="23"/>
        <end position="420"/>
    </location>
</feature>